<evidence type="ECO:0000313" key="2">
    <source>
        <dbReference type="Proteomes" id="UP000004728"/>
    </source>
</evidence>
<accession>F1Z4I6</accession>
<dbReference type="Proteomes" id="UP000004728">
    <property type="component" value="Unassembled WGS sequence"/>
</dbReference>
<sequence length="149" mass="16542">MPSVLYTVGYEGADIVHFLRTLQDCGIKRLIDIRDVPISRKRGFSKTALANALEEQGIAYIHLKALGDPKAGREAMRRGDYPAFLEIYSSHIATTEGQKALRKAVELAEESPSILLCYERSPTHCHRTVVAKEMALLTDFTVKNVGVNP</sequence>
<protein>
    <recommendedName>
        <fullName evidence="3">DUF488 domain-containing protein</fullName>
    </recommendedName>
</protein>
<evidence type="ECO:0000313" key="1">
    <source>
        <dbReference type="EMBL" id="EGD60596.1"/>
    </source>
</evidence>
<dbReference type="STRING" id="983920.Y88_2886"/>
<proteinExistence type="predicted"/>
<dbReference type="AlphaFoldDB" id="F1Z4I6"/>
<name>F1Z4I6_9SPHN</name>
<dbReference type="InParanoid" id="F1Z4I6"/>
<dbReference type="PANTHER" id="PTHR39337:SF1">
    <property type="entry name" value="BLR5642 PROTEIN"/>
    <property type="match status" value="1"/>
</dbReference>
<dbReference type="PANTHER" id="PTHR39337">
    <property type="entry name" value="BLR5642 PROTEIN"/>
    <property type="match status" value="1"/>
</dbReference>
<dbReference type="PIRSF" id="PIRSF024492">
    <property type="entry name" value="UCP024492"/>
    <property type="match status" value="1"/>
</dbReference>
<dbReference type="Pfam" id="PF04343">
    <property type="entry name" value="DUF488"/>
    <property type="match status" value="1"/>
</dbReference>
<reference evidence="1 2" key="1">
    <citation type="journal article" date="2012" name="J. Bacteriol.">
        <title>Draft Genome Sequence of Novosphingobium nitrogenifigens Y88T.</title>
        <authorList>
            <person name="Strabala T.J."/>
            <person name="Macdonald L."/>
            <person name="Liu V."/>
            <person name="Smit A.M."/>
        </authorList>
    </citation>
    <scope>NUCLEOTIDE SEQUENCE [LARGE SCALE GENOMIC DNA]</scope>
    <source>
        <strain evidence="1 2">DSM 19370</strain>
    </source>
</reference>
<comment type="caution">
    <text evidence="1">The sequence shown here is derived from an EMBL/GenBank/DDBJ whole genome shotgun (WGS) entry which is preliminary data.</text>
</comment>
<dbReference type="eggNOG" id="COG5483">
    <property type="taxonomic scope" value="Bacteria"/>
</dbReference>
<evidence type="ECO:0008006" key="3">
    <source>
        <dbReference type="Google" id="ProtNLM"/>
    </source>
</evidence>
<dbReference type="OrthoDB" id="9810084at2"/>
<gene>
    <name evidence="1" type="ORF">Y88_2886</name>
</gene>
<dbReference type="InterPro" id="IPR014519">
    <property type="entry name" value="UCP024492"/>
</dbReference>
<dbReference type="InterPro" id="IPR007438">
    <property type="entry name" value="DUF488"/>
</dbReference>
<keyword evidence="2" id="KW-1185">Reference proteome</keyword>
<organism evidence="1 2">
    <name type="scientific">Novosphingobium nitrogenifigens DSM 19370</name>
    <dbReference type="NCBI Taxonomy" id="983920"/>
    <lineage>
        <taxon>Bacteria</taxon>
        <taxon>Pseudomonadati</taxon>
        <taxon>Pseudomonadota</taxon>
        <taxon>Alphaproteobacteria</taxon>
        <taxon>Sphingomonadales</taxon>
        <taxon>Sphingomonadaceae</taxon>
        <taxon>Novosphingobium</taxon>
    </lineage>
</organism>
<dbReference type="EMBL" id="AEWJ01000018">
    <property type="protein sequence ID" value="EGD60596.1"/>
    <property type="molecule type" value="Genomic_DNA"/>
</dbReference>
<dbReference type="RefSeq" id="WP_008068481.1">
    <property type="nucleotide sequence ID" value="NZ_AQWK01000009.1"/>
</dbReference>
<dbReference type="HOGENOM" id="CLU_077467_2_0_5"/>